<dbReference type="Proteomes" id="UP000245207">
    <property type="component" value="Unassembled WGS sequence"/>
</dbReference>
<dbReference type="GO" id="GO:0007030">
    <property type="term" value="P:Golgi organization"/>
    <property type="evidence" value="ECO:0007669"/>
    <property type="project" value="TreeGrafter"/>
</dbReference>
<gene>
    <name evidence="1" type="ORF">CTI12_AA406060</name>
</gene>
<dbReference type="PANTHER" id="PTHR13302">
    <property type="entry name" value="CONSERVED OLIGOMERIC GOLGI COMPLEX COMPONENT 3"/>
    <property type="match status" value="1"/>
</dbReference>
<sequence length="168" mass="18956">MMLLNQEMSSATRTSVPNSEAVNRGYNFASTWEQIYRSFYNVEWAMLQLVSISCLDYRSVVYVINAPLTEQQQAAIVALSHAVVERPFPSKLGNIPKENNGLSVSTKPGTVEESGEIDGVLVNTNQFYKWFTDLEAAMKSEIEEKYQQYVNTLTERIQTCDGILQKGI</sequence>
<comment type="caution">
    <text evidence="1">The sequence shown here is derived from an EMBL/GenBank/DDBJ whole genome shotgun (WGS) entry which is preliminary data.</text>
</comment>
<dbReference type="GO" id="GO:0006886">
    <property type="term" value="P:intracellular protein transport"/>
    <property type="evidence" value="ECO:0007669"/>
    <property type="project" value="InterPro"/>
</dbReference>
<organism evidence="1 2">
    <name type="scientific">Artemisia annua</name>
    <name type="common">Sweet wormwood</name>
    <dbReference type="NCBI Taxonomy" id="35608"/>
    <lineage>
        <taxon>Eukaryota</taxon>
        <taxon>Viridiplantae</taxon>
        <taxon>Streptophyta</taxon>
        <taxon>Embryophyta</taxon>
        <taxon>Tracheophyta</taxon>
        <taxon>Spermatophyta</taxon>
        <taxon>Magnoliopsida</taxon>
        <taxon>eudicotyledons</taxon>
        <taxon>Gunneridae</taxon>
        <taxon>Pentapetalae</taxon>
        <taxon>asterids</taxon>
        <taxon>campanulids</taxon>
        <taxon>Asterales</taxon>
        <taxon>Asteraceae</taxon>
        <taxon>Asteroideae</taxon>
        <taxon>Anthemideae</taxon>
        <taxon>Artemisiinae</taxon>
        <taxon>Artemisia</taxon>
    </lineage>
</organism>
<name>A0A2U1M8V8_ARTAN</name>
<proteinExistence type="predicted"/>
<accession>A0A2U1M8V8</accession>
<keyword evidence="2" id="KW-1185">Reference proteome</keyword>
<evidence type="ECO:0000313" key="2">
    <source>
        <dbReference type="Proteomes" id="UP000245207"/>
    </source>
</evidence>
<dbReference type="GO" id="GO:0016020">
    <property type="term" value="C:membrane"/>
    <property type="evidence" value="ECO:0007669"/>
    <property type="project" value="InterPro"/>
</dbReference>
<protein>
    <submittedName>
        <fullName evidence="1">Conserved oligomeric Golgi complex, subunit 3</fullName>
    </submittedName>
</protein>
<dbReference type="PANTHER" id="PTHR13302:SF8">
    <property type="entry name" value="CONSERVED OLIGOMERIC GOLGI COMPLEX SUBUNIT 3"/>
    <property type="match status" value="1"/>
</dbReference>
<reference evidence="1 2" key="1">
    <citation type="journal article" date="2018" name="Mol. Plant">
        <title>The genome of Artemisia annua provides insight into the evolution of Asteraceae family and artemisinin biosynthesis.</title>
        <authorList>
            <person name="Shen Q."/>
            <person name="Zhang L."/>
            <person name="Liao Z."/>
            <person name="Wang S."/>
            <person name="Yan T."/>
            <person name="Shi P."/>
            <person name="Liu M."/>
            <person name="Fu X."/>
            <person name="Pan Q."/>
            <person name="Wang Y."/>
            <person name="Lv Z."/>
            <person name="Lu X."/>
            <person name="Zhang F."/>
            <person name="Jiang W."/>
            <person name="Ma Y."/>
            <person name="Chen M."/>
            <person name="Hao X."/>
            <person name="Li L."/>
            <person name="Tang Y."/>
            <person name="Lv G."/>
            <person name="Zhou Y."/>
            <person name="Sun X."/>
            <person name="Brodelius P.E."/>
            <person name="Rose J.K.C."/>
            <person name="Tang K."/>
        </authorList>
    </citation>
    <scope>NUCLEOTIDE SEQUENCE [LARGE SCALE GENOMIC DNA]</scope>
    <source>
        <strain evidence="2">cv. Huhao1</strain>
        <tissue evidence="1">Leaf</tissue>
    </source>
</reference>
<dbReference type="EMBL" id="PKPP01006089">
    <property type="protein sequence ID" value="PWA57697.1"/>
    <property type="molecule type" value="Genomic_DNA"/>
</dbReference>
<dbReference type="InterPro" id="IPR007265">
    <property type="entry name" value="COG_su3"/>
</dbReference>
<dbReference type="OrthoDB" id="1735408at2759"/>
<dbReference type="GO" id="GO:0005801">
    <property type="term" value="C:cis-Golgi network"/>
    <property type="evidence" value="ECO:0007669"/>
    <property type="project" value="InterPro"/>
</dbReference>
<dbReference type="STRING" id="35608.A0A2U1M8V8"/>
<dbReference type="AlphaFoldDB" id="A0A2U1M8V8"/>
<evidence type="ECO:0000313" key="1">
    <source>
        <dbReference type="EMBL" id="PWA57697.1"/>
    </source>
</evidence>
<dbReference type="GO" id="GO:0006891">
    <property type="term" value="P:intra-Golgi vesicle-mediated transport"/>
    <property type="evidence" value="ECO:0007669"/>
    <property type="project" value="TreeGrafter"/>
</dbReference>
<dbReference type="GO" id="GO:0017119">
    <property type="term" value="C:Golgi transport complex"/>
    <property type="evidence" value="ECO:0007669"/>
    <property type="project" value="TreeGrafter"/>
</dbReference>